<dbReference type="Proteomes" id="UP000077248">
    <property type="component" value="Unassembled WGS sequence"/>
</dbReference>
<dbReference type="OMA" id="GHHGKNQ"/>
<dbReference type="VEuPathDB" id="FungiDB:CC77DRAFT_1000045"/>
<gene>
    <name evidence="3" type="ORF">AA0117_g12160</name>
    <name evidence="2" type="ORF">CC77DRAFT_1000045</name>
</gene>
<proteinExistence type="predicted"/>
<evidence type="ECO:0000256" key="1">
    <source>
        <dbReference type="SAM" id="MobiDB-lite"/>
    </source>
</evidence>
<feature type="compositionally biased region" description="Polar residues" evidence="1">
    <location>
        <begin position="57"/>
        <end position="66"/>
    </location>
</feature>
<accession>A0A177D7A7</accession>
<evidence type="ECO:0000313" key="2">
    <source>
        <dbReference type="EMBL" id="OAG15211.1"/>
    </source>
</evidence>
<reference evidence="5" key="2">
    <citation type="journal article" date="2019" name="bioRxiv">
        <title>Genomics, evolutionary history and diagnostics of the Alternaria alternata species group including apple and Asian pear pathotypes.</title>
        <authorList>
            <person name="Armitage A.D."/>
            <person name="Cockerton H.M."/>
            <person name="Sreenivasaprasad S."/>
            <person name="Woodhall J.W."/>
            <person name="Lane C.R."/>
            <person name="Harrison R.J."/>
            <person name="Clarkson J.P."/>
        </authorList>
    </citation>
    <scope>NUCLEOTIDE SEQUENCE [LARGE SCALE GENOMIC DNA]</scope>
    <source>
        <strain evidence="5">FERA 1177</strain>
    </source>
</reference>
<dbReference type="EMBL" id="KV441495">
    <property type="protein sequence ID" value="OAG15211.1"/>
    <property type="molecule type" value="Genomic_DNA"/>
</dbReference>
<feature type="region of interest" description="Disordered" evidence="1">
    <location>
        <begin position="1"/>
        <end position="66"/>
    </location>
</feature>
<keyword evidence="4" id="KW-1185">Reference proteome</keyword>
<dbReference type="AlphaFoldDB" id="A0A177D7A7"/>
<reference evidence="3" key="3">
    <citation type="journal article" date="2019" name="J. ISSAAS">
        <title>Genomics, evolutionary history and diagnostics of the Alternaria alternata species group including apple and Asian pear pathotypes.</title>
        <authorList>
            <person name="Armitage A.D."/>
            <person name="Cockerton H.M."/>
            <person name="Sreenivasaprasad S."/>
            <person name="Woodhall J."/>
            <person name="Lane C."/>
            <person name="Harrison R.J."/>
            <person name="Clarkson J.P."/>
        </authorList>
    </citation>
    <scope>NUCLEOTIDE SEQUENCE</scope>
    <source>
        <strain evidence="3">FERA 1177</strain>
    </source>
</reference>
<feature type="compositionally biased region" description="Polar residues" evidence="1">
    <location>
        <begin position="14"/>
        <end position="35"/>
    </location>
</feature>
<dbReference type="KEGG" id="aalt:CC77DRAFT_1000045"/>
<organism evidence="2 4">
    <name type="scientific">Alternaria alternata</name>
    <name type="common">Alternaria rot fungus</name>
    <name type="synonym">Torula alternata</name>
    <dbReference type="NCBI Taxonomy" id="5599"/>
    <lineage>
        <taxon>Eukaryota</taxon>
        <taxon>Fungi</taxon>
        <taxon>Dikarya</taxon>
        <taxon>Ascomycota</taxon>
        <taxon>Pezizomycotina</taxon>
        <taxon>Dothideomycetes</taxon>
        <taxon>Pleosporomycetidae</taxon>
        <taxon>Pleosporales</taxon>
        <taxon>Pleosporineae</taxon>
        <taxon>Pleosporaceae</taxon>
        <taxon>Alternaria</taxon>
        <taxon>Alternaria sect. Alternaria</taxon>
        <taxon>Alternaria alternata complex</taxon>
    </lineage>
</organism>
<evidence type="ECO:0008006" key="6">
    <source>
        <dbReference type="Google" id="ProtNLM"/>
    </source>
</evidence>
<dbReference type="RefSeq" id="XP_018380632.1">
    <property type="nucleotide sequence ID" value="XM_018523112.1"/>
</dbReference>
<sequence>MPPSDLNTGGAFDNSGTKSTPMTSSDASRIQSSQALGGKDMSSGGFATRAQSAGAKNANQAGTSKR</sequence>
<dbReference type="Proteomes" id="UP000291422">
    <property type="component" value="Unassembled WGS sequence"/>
</dbReference>
<protein>
    <recommendedName>
        <fullName evidence="6">SMP domain-containing protein</fullName>
    </recommendedName>
</protein>
<dbReference type="EMBL" id="PDXD01000065">
    <property type="protein sequence ID" value="RYN65494.1"/>
    <property type="molecule type" value="Genomic_DNA"/>
</dbReference>
<reference evidence="2 4" key="1">
    <citation type="submission" date="2016-05" db="EMBL/GenBank/DDBJ databases">
        <title>Comparative analysis of secretome profiles of manganese(II)-oxidizing ascomycete fungi.</title>
        <authorList>
            <consortium name="DOE Joint Genome Institute"/>
            <person name="Zeiner C.A."/>
            <person name="Purvine S.O."/>
            <person name="Zink E.M."/>
            <person name="Wu S."/>
            <person name="Pasa-Tolic L."/>
            <person name="Chaput D.L."/>
            <person name="Haridas S."/>
            <person name="Grigoriev I.V."/>
            <person name="Santelli C.M."/>
            <person name="Hansel C.M."/>
        </authorList>
    </citation>
    <scope>NUCLEOTIDE SEQUENCE [LARGE SCALE GENOMIC DNA]</scope>
    <source>
        <strain evidence="2 4">SRC1lrK2f</strain>
    </source>
</reference>
<dbReference type="GeneID" id="29108706"/>
<name>A0A177D7A7_ALTAL</name>
<evidence type="ECO:0000313" key="5">
    <source>
        <dbReference type="Proteomes" id="UP000291422"/>
    </source>
</evidence>
<evidence type="ECO:0000313" key="3">
    <source>
        <dbReference type="EMBL" id="RYN65494.1"/>
    </source>
</evidence>
<evidence type="ECO:0000313" key="4">
    <source>
        <dbReference type="Proteomes" id="UP000077248"/>
    </source>
</evidence>